<feature type="transmembrane region" description="Helical" evidence="6">
    <location>
        <begin position="70"/>
        <end position="89"/>
    </location>
</feature>
<feature type="transmembrane region" description="Helical" evidence="6">
    <location>
        <begin position="289"/>
        <end position="309"/>
    </location>
</feature>
<dbReference type="PROSITE" id="PS50850">
    <property type="entry name" value="MFS"/>
    <property type="match status" value="1"/>
</dbReference>
<evidence type="ECO:0000256" key="3">
    <source>
        <dbReference type="ARBA" id="ARBA00022692"/>
    </source>
</evidence>
<keyword evidence="9" id="KW-1185">Reference proteome</keyword>
<dbReference type="AlphaFoldDB" id="A0A068R6F2"/>
<evidence type="ECO:0000313" key="9">
    <source>
        <dbReference type="Proteomes" id="UP000032735"/>
    </source>
</evidence>
<feature type="transmembrane region" description="Helical" evidence="6">
    <location>
        <begin position="236"/>
        <end position="254"/>
    </location>
</feature>
<evidence type="ECO:0000256" key="1">
    <source>
        <dbReference type="ARBA" id="ARBA00004651"/>
    </source>
</evidence>
<dbReference type="InterPro" id="IPR050189">
    <property type="entry name" value="MFS_Efflux_Transporters"/>
</dbReference>
<proteinExistence type="predicted"/>
<name>A0A068R6F2_9GAMM</name>
<dbReference type="PANTHER" id="PTHR43124:SF3">
    <property type="entry name" value="CHLORAMPHENICOL EFFLUX PUMP RV0191"/>
    <property type="match status" value="1"/>
</dbReference>
<keyword evidence="4 6" id="KW-1133">Transmembrane helix</keyword>
<organism evidence="8 9">
    <name type="scientific">Xenorhabdus poinarii G6</name>
    <dbReference type="NCBI Taxonomy" id="1354304"/>
    <lineage>
        <taxon>Bacteria</taxon>
        <taxon>Pseudomonadati</taxon>
        <taxon>Pseudomonadota</taxon>
        <taxon>Gammaproteobacteria</taxon>
        <taxon>Enterobacterales</taxon>
        <taxon>Morganellaceae</taxon>
        <taxon>Xenorhabdus</taxon>
    </lineage>
</organism>
<dbReference type="EMBL" id="FO704551">
    <property type="protein sequence ID" value="CDG22594.1"/>
    <property type="molecule type" value="Genomic_DNA"/>
</dbReference>
<feature type="transmembrane region" description="Helical" evidence="6">
    <location>
        <begin position="95"/>
        <end position="116"/>
    </location>
</feature>
<sequence>MPTGLFALALGAFGIGLTEFGIVGLLPQIVAEFNISEQVAGYLVSGYAISVAIGAILLTSIMIRMERRLTLLLLTALFIIGNLISAMSVSYESLLFGRIVAALCHGAFFSIGAVVASDMVAANKKGAAISLMFAGLTVSNIVGVPLGTFIGLELGWRTTFWALSVIGLITMVGIRTMIPVIPANRLTNLGREFSVFKRLQVWVSALLSVLSFSGVIGGFTYIAFTLTQVSGFDTKTVPWLLVLFGVGTFVGNIYGGKAADKSLNKSLGTILLMLTLVMAAFALSAQSQIMTVILLLLMGTVGLATAPGLQLRMMKYASDAPTVASGTNIAAFNIGNALGAYLGGMALEKGYGFVSPLWVGVALSLIALAVVILGSLNSGMKVSHVPE</sequence>
<evidence type="ECO:0000256" key="6">
    <source>
        <dbReference type="SAM" id="Phobius"/>
    </source>
</evidence>
<keyword evidence="5 6" id="KW-0472">Membrane</keyword>
<evidence type="ECO:0000313" key="8">
    <source>
        <dbReference type="EMBL" id="CDG22594.1"/>
    </source>
</evidence>
<evidence type="ECO:0000259" key="7">
    <source>
        <dbReference type="PROSITE" id="PS50850"/>
    </source>
</evidence>
<dbReference type="SUPFAM" id="SSF103473">
    <property type="entry name" value="MFS general substrate transporter"/>
    <property type="match status" value="1"/>
</dbReference>
<evidence type="ECO:0000256" key="4">
    <source>
        <dbReference type="ARBA" id="ARBA00022989"/>
    </source>
</evidence>
<dbReference type="InterPro" id="IPR036259">
    <property type="entry name" value="MFS_trans_sf"/>
</dbReference>
<feature type="transmembrane region" description="Helical" evidence="6">
    <location>
        <begin position="353"/>
        <end position="376"/>
    </location>
</feature>
<dbReference type="Pfam" id="PF07690">
    <property type="entry name" value="MFS_1"/>
    <property type="match status" value="1"/>
</dbReference>
<evidence type="ECO:0000256" key="2">
    <source>
        <dbReference type="ARBA" id="ARBA00022475"/>
    </source>
</evidence>
<dbReference type="HOGENOM" id="CLU_001265_61_2_6"/>
<evidence type="ECO:0000256" key="5">
    <source>
        <dbReference type="ARBA" id="ARBA00023136"/>
    </source>
</evidence>
<feature type="transmembrane region" description="Helical" evidence="6">
    <location>
        <begin position="266"/>
        <end position="283"/>
    </location>
</feature>
<dbReference type="RefSeq" id="WP_045959470.1">
    <property type="nucleotide sequence ID" value="NZ_FO704551.1"/>
</dbReference>
<keyword evidence="3 6" id="KW-0812">Transmembrane</keyword>
<reference evidence="8 9" key="1">
    <citation type="submission" date="2013-07" db="EMBL/GenBank/DDBJ databases">
        <authorList>
            <person name="Genoscope - CEA"/>
        </authorList>
    </citation>
    <scope>NUCLEOTIDE SEQUENCE [LARGE SCALE GENOMIC DNA]</scope>
    <source>
        <strain evidence="8 9">G6</strain>
    </source>
</reference>
<dbReference type="Gene3D" id="1.20.1250.20">
    <property type="entry name" value="MFS general substrate transporter like domains"/>
    <property type="match status" value="2"/>
</dbReference>
<gene>
    <name evidence="8" type="primary">araJ</name>
    <name evidence="8" type="ORF">XPG1_2947</name>
</gene>
<keyword evidence="2" id="KW-1003">Cell membrane</keyword>
<dbReference type="InterPro" id="IPR020846">
    <property type="entry name" value="MFS_dom"/>
</dbReference>
<dbReference type="CDD" id="cd17324">
    <property type="entry name" value="MFS_NepI_like"/>
    <property type="match status" value="1"/>
</dbReference>
<feature type="transmembrane region" description="Helical" evidence="6">
    <location>
        <begin position="329"/>
        <end position="347"/>
    </location>
</feature>
<dbReference type="GO" id="GO:0005886">
    <property type="term" value="C:plasma membrane"/>
    <property type="evidence" value="ECO:0007669"/>
    <property type="project" value="UniProtKB-SubCell"/>
</dbReference>
<feature type="transmembrane region" description="Helical" evidence="6">
    <location>
        <begin position="158"/>
        <end position="178"/>
    </location>
</feature>
<feature type="transmembrane region" description="Helical" evidence="6">
    <location>
        <begin position="199"/>
        <end position="224"/>
    </location>
</feature>
<dbReference type="OrthoDB" id="9788453at2"/>
<dbReference type="PANTHER" id="PTHR43124">
    <property type="entry name" value="PURINE EFFLUX PUMP PBUE"/>
    <property type="match status" value="1"/>
</dbReference>
<feature type="transmembrane region" description="Helical" evidence="6">
    <location>
        <begin position="128"/>
        <end position="152"/>
    </location>
</feature>
<dbReference type="KEGG" id="xpo:XPG1_2947"/>
<dbReference type="InterPro" id="IPR011701">
    <property type="entry name" value="MFS"/>
</dbReference>
<dbReference type="Proteomes" id="UP000032735">
    <property type="component" value="Chromosome"/>
</dbReference>
<comment type="subcellular location">
    <subcellularLocation>
        <location evidence="1">Cell membrane</location>
        <topology evidence="1">Multi-pass membrane protein</topology>
    </subcellularLocation>
</comment>
<accession>A0A068R6F2</accession>
<dbReference type="GO" id="GO:0022857">
    <property type="term" value="F:transmembrane transporter activity"/>
    <property type="evidence" value="ECO:0007669"/>
    <property type="project" value="InterPro"/>
</dbReference>
<feature type="domain" description="Major facilitator superfamily (MFS) profile" evidence="7">
    <location>
        <begin position="4"/>
        <end position="379"/>
    </location>
</feature>
<feature type="transmembrane region" description="Helical" evidence="6">
    <location>
        <begin position="44"/>
        <end position="63"/>
    </location>
</feature>
<protein>
    <submittedName>
        <fullName evidence="8">MFS transporter, arabinose efflux permease</fullName>
    </submittedName>
</protein>